<dbReference type="SUPFAM" id="SSF103473">
    <property type="entry name" value="MFS general substrate transporter"/>
    <property type="match status" value="1"/>
</dbReference>
<evidence type="ECO:0000313" key="9">
    <source>
        <dbReference type="Proteomes" id="UP000070501"/>
    </source>
</evidence>
<dbReference type="Pfam" id="PF00083">
    <property type="entry name" value="Sugar_tr"/>
    <property type="match status" value="2"/>
</dbReference>
<gene>
    <name evidence="8" type="ORF">Micbo1qcDRAFT_219868</name>
</gene>
<dbReference type="InterPro" id="IPR005829">
    <property type="entry name" value="Sugar_transporter_CS"/>
</dbReference>
<evidence type="ECO:0000256" key="6">
    <source>
        <dbReference type="SAM" id="Phobius"/>
    </source>
</evidence>
<accession>A0A136IMJ6</accession>
<dbReference type="GO" id="GO:0016020">
    <property type="term" value="C:membrane"/>
    <property type="evidence" value="ECO:0007669"/>
    <property type="project" value="UniProtKB-SubCell"/>
</dbReference>
<feature type="domain" description="Major facilitator superfamily (MFS) profile" evidence="7">
    <location>
        <begin position="40"/>
        <end position="538"/>
    </location>
</feature>
<dbReference type="STRING" id="196109.A0A136IMJ6"/>
<evidence type="ECO:0000256" key="1">
    <source>
        <dbReference type="ARBA" id="ARBA00004141"/>
    </source>
</evidence>
<keyword evidence="9" id="KW-1185">Reference proteome</keyword>
<name>A0A136IMJ6_9PEZI</name>
<dbReference type="CDD" id="cd17364">
    <property type="entry name" value="MFS_PhT"/>
    <property type="match status" value="1"/>
</dbReference>
<feature type="transmembrane region" description="Helical" evidence="6">
    <location>
        <begin position="418"/>
        <end position="436"/>
    </location>
</feature>
<dbReference type="PANTHER" id="PTHR24064">
    <property type="entry name" value="SOLUTE CARRIER FAMILY 22 MEMBER"/>
    <property type="match status" value="1"/>
</dbReference>
<dbReference type="GO" id="GO:0022857">
    <property type="term" value="F:transmembrane transporter activity"/>
    <property type="evidence" value="ECO:0007669"/>
    <property type="project" value="InterPro"/>
</dbReference>
<protein>
    <submittedName>
        <fullName evidence="8">Major facilitator superfamily domain-containing protein</fullName>
    </submittedName>
</protein>
<evidence type="ECO:0000256" key="2">
    <source>
        <dbReference type="ARBA" id="ARBA00022692"/>
    </source>
</evidence>
<keyword evidence="3 6" id="KW-1133">Transmembrane helix</keyword>
<feature type="transmembrane region" description="Helical" evidence="6">
    <location>
        <begin position="442"/>
        <end position="463"/>
    </location>
</feature>
<feature type="transmembrane region" description="Helical" evidence="6">
    <location>
        <begin position="510"/>
        <end position="534"/>
    </location>
</feature>
<feature type="transmembrane region" description="Helical" evidence="6">
    <location>
        <begin position="220"/>
        <end position="238"/>
    </location>
</feature>
<dbReference type="InterPro" id="IPR036259">
    <property type="entry name" value="MFS_trans_sf"/>
</dbReference>
<dbReference type="InterPro" id="IPR020846">
    <property type="entry name" value="MFS_dom"/>
</dbReference>
<dbReference type="EMBL" id="KQ964271">
    <property type="protein sequence ID" value="KXJ86028.1"/>
    <property type="molecule type" value="Genomic_DNA"/>
</dbReference>
<feature type="transmembrane region" description="Helical" evidence="6">
    <location>
        <begin position="127"/>
        <end position="144"/>
    </location>
</feature>
<feature type="transmembrane region" description="Helical" evidence="6">
    <location>
        <begin position="180"/>
        <end position="205"/>
    </location>
</feature>
<dbReference type="PROSITE" id="PS00217">
    <property type="entry name" value="SUGAR_TRANSPORT_2"/>
    <property type="match status" value="1"/>
</dbReference>
<feature type="region of interest" description="Disordered" evidence="5">
    <location>
        <begin position="259"/>
        <end position="303"/>
    </location>
</feature>
<feature type="transmembrane region" description="Helical" evidence="6">
    <location>
        <begin position="388"/>
        <end position="406"/>
    </location>
</feature>
<dbReference type="FunCoup" id="A0A136IMJ6">
    <property type="interactions" value="791"/>
</dbReference>
<evidence type="ECO:0000256" key="4">
    <source>
        <dbReference type="ARBA" id="ARBA00023136"/>
    </source>
</evidence>
<sequence length="564" mass="61417">MPVWEENAYVRRGDDGKLITLEEYYKTHPQKAFNWADFKLYMICGVGFMLDAYDLFIVNLASPIWAYEFFSGNTPTNGIVAVPPPAILFLLRGAVNAAANIGNVFGQLSFGFLGDAFGRKFVYGKELWIAITGLVLIIAMPMWWLFGFRFLLGVGIGGDYPMSAAIVAERSTVQNRGRMLGWIFSNQGWGTLAASIVTCILLAIFKEPLSNGAFSQIDTIWRLQVGLALIPCLGLLYFRLTMPESKKFLQSVELSSVGSSSTSSLESAREKSARATSKPTPPPQLGNGNDKDNNPNAVGSDTLPERRTSAVDALATEPPKAVQATAFIQYFKQPRHALTLFGCAASWFLVDVAFCGINLNQSVILSDIGYASGATPYEYLLHNAEGNLIIAVAGYVPGYFLTIAFIELLGRKWIQIQGFLVTALMFGILAGANNTLSSGARFALIIIAQLFFNFGPNATTFIIPGEVFPSRVRGIAHGFCAAVGKLGAILSGIGFNYWSQTDRAKYPGSIGLSGVLWIFFALQLLGAVVTWFCVPETRGRDSDAEDYEEHMKRFGGGEETVGAR</sequence>
<dbReference type="Gene3D" id="1.20.1250.20">
    <property type="entry name" value="MFS general substrate transporter like domains"/>
    <property type="match status" value="2"/>
</dbReference>
<feature type="transmembrane region" description="Helical" evidence="6">
    <location>
        <begin position="475"/>
        <end position="498"/>
    </location>
</feature>
<reference evidence="9" key="1">
    <citation type="submission" date="2016-02" db="EMBL/GenBank/DDBJ databases">
        <title>Draft genome sequence of Microdochium bolleyi, a fungal endophyte of beachgrass.</title>
        <authorList>
            <consortium name="DOE Joint Genome Institute"/>
            <person name="David A.S."/>
            <person name="May G."/>
            <person name="Haridas S."/>
            <person name="Lim J."/>
            <person name="Wang M."/>
            <person name="Labutti K."/>
            <person name="Lipzen A."/>
            <person name="Barry K."/>
            <person name="Grigoriev I.V."/>
        </authorList>
    </citation>
    <scope>NUCLEOTIDE SEQUENCE [LARGE SCALE GENOMIC DNA]</scope>
    <source>
        <strain evidence="9">J235TASD1</strain>
    </source>
</reference>
<keyword evidence="4 6" id="KW-0472">Membrane</keyword>
<dbReference type="InParanoid" id="A0A136IMJ6"/>
<comment type="subcellular location">
    <subcellularLocation>
        <location evidence="1">Membrane</location>
        <topology evidence="1">Multi-pass membrane protein</topology>
    </subcellularLocation>
</comment>
<dbReference type="OrthoDB" id="433512at2759"/>
<dbReference type="AlphaFoldDB" id="A0A136IMJ6"/>
<keyword evidence="2 6" id="KW-0812">Transmembrane</keyword>
<evidence type="ECO:0000256" key="3">
    <source>
        <dbReference type="ARBA" id="ARBA00022989"/>
    </source>
</evidence>
<dbReference type="Proteomes" id="UP000070501">
    <property type="component" value="Unassembled WGS sequence"/>
</dbReference>
<proteinExistence type="predicted"/>
<evidence type="ECO:0000256" key="5">
    <source>
        <dbReference type="SAM" id="MobiDB-lite"/>
    </source>
</evidence>
<evidence type="ECO:0000259" key="7">
    <source>
        <dbReference type="PROSITE" id="PS50850"/>
    </source>
</evidence>
<feature type="transmembrane region" description="Helical" evidence="6">
    <location>
        <begin position="150"/>
        <end position="168"/>
    </location>
</feature>
<dbReference type="PROSITE" id="PS50850">
    <property type="entry name" value="MFS"/>
    <property type="match status" value="1"/>
</dbReference>
<dbReference type="PROSITE" id="PS00216">
    <property type="entry name" value="SUGAR_TRANSPORT_1"/>
    <property type="match status" value="1"/>
</dbReference>
<evidence type="ECO:0000313" key="8">
    <source>
        <dbReference type="EMBL" id="KXJ86028.1"/>
    </source>
</evidence>
<organism evidence="8 9">
    <name type="scientific">Microdochium bolleyi</name>
    <dbReference type="NCBI Taxonomy" id="196109"/>
    <lineage>
        <taxon>Eukaryota</taxon>
        <taxon>Fungi</taxon>
        <taxon>Dikarya</taxon>
        <taxon>Ascomycota</taxon>
        <taxon>Pezizomycotina</taxon>
        <taxon>Sordariomycetes</taxon>
        <taxon>Xylariomycetidae</taxon>
        <taxon>Xylariales</taxon>
        <taxon>Microdochiaceae</taxon>
        <taxon>Microdochium</taxon>
    </lineage>
</organism>
<dbReference type="InterPro" id="IPR005828">
    <property type="entry name" value="MFS_sugar_transport-like"/>
</dbReference>